<dbReference type="PROSITE" id="PS50157">
    <property type="entry name" value="ZINC_FINGER_C2H2_2"/>
    <property type="match status" value="2"/>
</dbReference>
<keyword evidence="7" id="KW-0539">Nucleus</keyword>
<evidence type="ECO:0000256" key="1">
    <source>
        <dbReference type="ARBA" id="ARBA00004123"/>
    </source>
</evidence>
<dbReference type="GO" id="GO:0006357">
    <property type="term" value="P:regulation of transcription by RNA polymerase II"/>
    <property type="evidence" value="ECO:0007669"/>
    <property type="project" value="TreeGrafter"/>
</dbReference>
<feature type="compositionally biased region" description="Low complexity" evidence="9">
    <location>
        <begin position="33"/>
        <end position="49"/>
    </location>
</feature>
<keyword evidence="2" id="KW-0479">Metal-binding</keyword>
<dbReference type="InterPro" id="IPR036236">
    <property type="entry name" value="Znf_C2H2_sf"/>
</dbReference>
<keyword evidence="4" id="KW-0862">Zinc</keyword>
<reference evidence="11 12" key="1">
    <citation type="journal article" date="2023" name="Elife">
        <title>Identification of key yeast species and microbe-microbe interactions impacting larval growth of Drosophila in the wild.</title>
        <authorList>
            <person name="Mure A."/>
            <person name="Sugiura Y."/>
            <person name="Maeda R."/>
            <person name="Honda K."/>
            <person name="Sakurai N."/>
            <person name="Takahashi Y."/>
            <person name="Watada M."/>
            <person name="Katoh T."/>
            <person name="Gotoh A."/>
            <person name="Gotoh Y."/>
            <person name="Taniguchi I."/>
            <person name="Nakamura K."/>
            <person name="Hayashi T."/>
            <person name="Katayama T."/>
            <person name="Uemura T."/>
            <person name="Hattori Y."/>
        </authorList>
    </citation>
    <scope>NUCLEOTIDE SEQUENCE [LARGE SCALE GENOMIC DNA]</scope>
    <source>
        <strain evidence="11 12">KH-74</strain>
    </source>
</reference>
<dbReference type="PANTHER" id="PTHR46179">
    <property type="entry name" value="ZINC FINGER PROTEIN"/>
    <property type="match status" value="1"/>
</dbReference>
<evidence type="ECO:0000256" key="8">
    <source>
        <dbReference type="PROSITE-ProRule" id="PRU00042"/>
    </source>
</evidence>
<dbReference type="Gene3D" id="3.30.160.60">
    <property type="entry name" value="Classic Zinc Finger"/>
    <property type="match status" value="2"/>
</dbReference>
<dbReference type="Proteomes" id="UP001377567">
    <property type="component" value="Unassembled WGS sequence"/>
</dbReference>
<comment type="subcellular location">
    <subcellularLocation>
        <location evidence="1">Nucleus</location>
    </subcellularLocation>
</comment>
<evidence type="ECO:0000256" key="2">
    <source>
        <dbReference type="ARBA" id="ARBA00022723"/>
    </source>
</evidence>
<dbReference type="Pfam" id="PF00096">
    <property type="entry name" value="zf-C2H2"/>
    <property type="match status" value="2"/>
</dbReference>
<evidence type="ECO:0000259" key="10">
    <source>
        <dbReference type="PROSITE" id="PS50157"/>
    </source>
</evidence>
<dbReference type="GO" id="GO:0008270">
    <property type="term" value="F:zinc ion binding"/>
    <property type="evidence" value="ECO:0007669"/>
    <property type="project" value="UniProtKB-KW"/>
</dbReference>
<keyword evidence="3 8" id="KW-0863">Zinc-finger</keyword>
<sequence>MTDYYYYTVPATHQEQTPQSQQQPKQPQPQPKTQPQQAQQVQPPTMPQQQIAQPFIIQQQATPNVIPYYMPMVSPMTAPNSQPRQLVQVYTQPMMAPQPHPQMYQQQHHHRPSYPDNYSPGSSAPGTVGPATVEMVYPVVYTSVPYPGAVVPTVAPGPAPMEITTATTTAQGQPIPAVPLPPISSVVSQIKPSSSSCPDISQLAAHHVESVTEGSTAAATVETRSTGNRNSIPYLLRTPTPQVSRSASTLQKARSSTALSQVATPGHQRIASGIPVTMTTVMKLDPNPALYVTTPSSGDGRLKQRSPTLAEVPGHSTTNEQLRRVSRATVNAASPDSAGTMHTIPVMKTKGLVSKKGPAKKSKQCPVCGKVCSRPSTLKTHFLIHTGDNPFKCTWEGCEKRFNVKSNMQRHVKSHQRKLEKMARKEQEMLRVSEMKKQLLLKKGEYARKREAEGK</sequence>
<proteinExistence type="predicted"/>
<dbReference type="InterPro" id="IPR013087">
    <property type="entry name" value="Znf_C2H2_type"/>
</dbReference>
<evidence type="ECO:0000256" key="9">
    <source>
        <dbReference type="SAM" id="MobiDB-lite"/>
    </source>
</evidence>
<evidence type="ECO:0000256" key="7">
    <source>
        <dbReference type="ARBA" id="ARBA00023242"/>
    </source>
</evidence>
<dbReference type="SMART" id="SM00355">
    <property type="entry name" value="ZnF_C2H2"/>
    <property type="match status" value="2"/>
</dbReference>
<feature type="domain" description="C2H2-type" evidence="10">
    <location>
        <begin position="391"/>
        <end position="420"/>
    </location>
</feature>
<dbReference type="AlphaFoldDB" id="A0AAV5RT65"/>
<feature type="region of interest" description="Disordered" evidence="9">
    <location>
        <begin position="294"/>
        <end position="321"/>
    </location>
</feature>
<keyword evidence="12" id="KW-1185">Reference proteome</keyword>
<gene>
    <name evidence="11" type="ORF">DAKH74_012190</name>
</gene>
<feature type="compositionally biased region" description="Low complexity" evidence="9">
    <location>
        <begin position="96"/>
        <end position="106"/>
    </location>
</feature>
<dbReference type="FunFam" id="3.30.160.60:FF:002345">
    <property type="entry name" value="YPR013C-like protein"/>
    <property type="match status" value="1"/>
</dbReference>
<keyword evidence="6" id="KW-0804">Transcription</keyword>
<dbReference type="EMBL" id="BTGD01000003">
    <property type="protein sequence ID" value="GMM54603.1"/>
    <property type="molecule type" value="Genomic_DNA"/>
</dbReference>
<dbReference type="SUPFAM" id="SSF57667">
    <property type="entry name" value="beta-beta-alpha zinc fingers"/>
    <property type="match status" value="1"/>
</dbReference>
<name>A0AAV5RT65_MAUHU</name>
<evidence type="ECO:0000256" key="6">
    <source>
        <dbReference type="ARBA" id="ARBA00023163"/>
    </source>
</evidence>
<evidence type="ECO:0000313" key="11">
    <source>
        <dbReference type="EMBL" id="GMM54603.1"/>
    </source>
</evidence>
<feature type="region of interest" description="Disordered" evidence="9">
    <location>
        <begin position="96"/>
        <end position="123"/>
    </location>
</feature>
<evidence type="ECO:0000256" key="4">
    <source>
        <dbReference type="ARBA" id="ARBA00022833"/>
    </source>
</evidence>
<comment type="caution">
    <text evidence="11">The sequence shown here is derived from an EMBL/GenBank/DDBJ whole genome shotgun (WGS) entry which is preliminary data.</text>
</comment>
<feature type="region of interest" description="Disordered" evidence="9">
    <location>
        <begin position="1"/>
        <end position="49"/>
    </location>
</feature>
<evidence type="ECO:0000313" key="12">
    <source>
        <dbReference type="Proteomes" id="UP001377567"/>
    </source>
</evidence>
<organism evidence="11 12">
    <name type="scientific">Maudiozyma humilis</name>
    <name type="common">Sour dough yeast</name>
    <name type="synonym">Kazachstania humilis</name>
    <dbReference type="NCBI Taxonomy" id="51915"/>
    <lineage>
        <taxon>Eukaryota</taxon>
        <taxon>Fungi</taxon>
        <taxon>Dikarya</taxon>
        <taxon>Ascomycota</taxon>
        <taxon>Saccharomycotina</taxon>
        <taxon>Saccharomycetes</taxon>
        <taxon>Saccharomycetales</taxon>
        <taxon>Saccharomycetaceae</taxon>
        <taxon>Maudiozyma</taxon>
    </lineage>
</organism>
<feature type="compositionally biased region" description="Low complexity" evidence="9">
    <location>
        <begin position="14"/>
        <end position="25"/>
    </location>
</feature>
<evidence type="ECO:0000256" key="5">
    <source>
        <dbReference type="ARBA" id="ARBA00023015"/>
    </source>
</evidence>
<feature type="domain" description="C2H2-type" evidence="10">
    <location>
        <begin position="363"/>
        <end position="390"/>
    </location>
</feature>
<accession>A0AAV5RT65</accession>
<keyword evidence="5" id="KW-0805">Transcription regulation</keyword>
<protein>
    <recommendedName>
        <fullName evidence="10">C2H2-type domain-containing protein</fullName>
    </recommendedName>
</protein>
<dbReference type="PANTHER" id="PTHR46179:SF13">
    <property type="entry name" value="C2H2-TYPE DOMAIN-CONTAINING PROTEIN"/>
    <property type="match status" value="1"/>
</dbReference>
<evidence type="ECO:0000256" key="3">
    <source>
        <dbReference type="ARBA" id="ARBA00022771"/>
    </source>
</evidence>
<dbReference type="GO" id="GO:0005634">
    <property type="term" value="C:nucleus"/>
    <property type="evidence" value="ECO:0007669"/>
    <property type="project" value="UniProtKB-SubCell"/>
</dbReference>
<dbReference type="InterPro" id="IPR051061">
    <property type="entry name" value="Zinc_finger_trans_reg"/>
</dbReference>
<dbReference type="PROSITE" id="PS00028">
    <property type="entry name" value="ZINC_FINGER_C2H2_1"/>
    <property type="match status" value="2"/>
</dbReference>